<comment type="similarity">
    <text evidence="2">Belongs to the mitochondrion-specific ribosomal protein mS29 family.</text>
</comment>
<dbReference type="InterPro" id="IPR019368">
    <property type="entry name" value="Ribosomal_mS29"/>
</dbReference>
<keyword evidence="4" id="KW-0689">Ribosomal protein</keyword>
<evidence type="ECO:0000313" key="9">
    <source>
        <dbReference type="EMBL" id="KAJ2754314.1"/>
    </source>
</evidence>
<evidence type="ECO:0000256" key="3">
    <source>
        <dbReference type="ARBA" id="ARBA00022946"/>
    </source>
</evidence>
<reference evidence="9" key="1">
    <citation type="submission" date="2022-07" db="EMBL/GenBank/DDBJ databases">
        <title>Phylogenomic reconstructions and comparative analyses of Kickxellomycotina fungi.</title>
        <authorList>
            <person name="Reynolds N.K."/>
            <person name="Stajich J.E."/>
            <person name="Barry K."/>
            <person name="Grigoriev I.V."/>
            <person name="Crous P."/>
            <person name="Smith M.E."/>
        </authorList>
    </citation>
    <scope>NUCLEOTIDE SEQUENCE</scope>
    <source>
        <strain evidence="9">BCRC 34297</strain>
    </source>
</reference>
<name>A0A9W8H2L4_9FUNG</name>
<evidence type="ECO:0000256" key="8">
    <source>
        <dbReference type="SAM" id="MobiDB-lite"/>
    </source>
</evidence>
<dbReference type="PANTHER" id="PTHR12810:SF0">
    <property type="entry name" value="SMALL RIBOSOMAL SUBUNIT PROTEIN MS29"/>
    <property type="match status" value="1"/>
</dbReference>
<dbReference type="GO" id="GO:0005763">
    <property type="term" value="C:mitochondrial small ribosomal subunit"/>
    <property type="evidence" value="ECO:0007669"/>
    <property type="project" value="TreeGrafter"/>
</dbReference>
<feature type="region of interest" description="Disordered" evidence="8">
    <location>
        <begin position="33"/>
        <end position="85"/>
    </location>
</feature>
<dbReference type="Pfam" id="PF10236">
    <property type="entry name" value="DAP3"/>
    <property type="match status" value="1"/>
</dbReference>
<keyword evidence="6" id="KW-0687">Ribonucleoprotein</keyword>
<gene>
    <name evidence="9" type="ORF">GGI19_002495</name>
</gene>
<feature type="compositionally biased region" description="Polar residues" evidence="8">
    <location>
        <begin position="35"/>
        <end position="50"/>
    </location>
</feature>
<evidence type="ECO:0000256" key="5">
    <source>
        <dbReference type="ARBA" id="ARBA00023128"/>
    </source>
</evidence>
<evidence type="ECO:0000313" key="10">
    <source>
        <dbReference type="Proteomes" id="UP001140011"/>
    </source>
</evidence>
<accession>A0A9W8H2L4</accession>
<sequence>MISATKFTQPASKAARHFAGIRLLSSSPIVAAEKNANSSRPKADRTQSMAFTKKEAGSKRTRSGTSTSVNLSAANPAYYTDPPKPKLDLLSKDTATASRLNTFMQIDDGFLQNTGKGRYPGHLAADFKLFGKPALLYRQVTQTLVDQMAQNAETAPKRATVLDGQNGAGKSAELLKLATVAATSGHIVIYALSTLPWVNSSRPYGPGYKSDLFVQHELVNELLRSVVAVSRDALNKVPLGRSVTLGKKTLESEKTLADLIDLGLQTPSLAHDALDQLLDIARTQTVVPVFIGLDEVNTLWCQTSYRDQEDNILPANRFRLARSFLPFFEGQGLAKGWVVGATSYAEVRFMPKDLKTKLNPPPAIPIANPDLVRDPGVGELSFDVLKVERLSSAEAWGLMQFYQKANIVTTPVTEGLVAKKWVYANGNPRQMFAGVTTYF</sequence>
<evidence type="ECO:0000256" key="7">
    <source>
        <dbReference type="ARBA" id="ARBA00035140"/>
    </source>
</evidence>
<proteinExistence type="inferred from homology"/>
<comment type="caution">
    <text evidence="9">The sequence shown here is derived from an EMBL/GenBank/DDBJ whole genome shotgun (WGS) entry which is preliminary data.</text>
</comment>
<evidence type="ECO:0000256" key="2">
    <source>
        <dbReference type="ARBA" id="ARBA00009863"/>
    </source>
</evidence>
<dbReference type="GO" id="GO:0003735">
    <property type="term" value="F:structural constituent of ribosome"/>
    <property type="evidence" value="ECO:0007669"/>
    <property type="project" value="TreeGrafter"/>
</dbReference>
<keyword evidence="3" id="KW-0809">Transit peptide</keyword>
<keyword evidence="10" id="KW-1185">Reference proteome</keyword>
<dbReference type="PANTHER" id="PTHR12810">
    <property type="entry name" value="MITOCHONDRIAL 28S RIBOSOMAL PROTEIN S29"/>
    <property type="match status" value="1"/>
</dbReference>
<protein>
    <recommendedName>
        <fullName evidence="7">Small ribosomal subunit protein mS29</fullName>
    </recommendedName>
</protein>
<organism evidence="9 10">
    <name type="scientific">Coemansia pectinata</name>
    <dbReference type="NCBI Taxonomy" id="1052879"/>
    <lineage>
        <taxon>Eukaryota</taxon>
        <taxon>Fungi</taxon>
        <taxon>Fungi incertae sedis</taxon>
        <taxon>Zoopagomycota</taxon>
        <taxon>Kickxellomycotina</taxon>
        <taxon>Kickxellomycetes</taxon>
        <taxon>Kickxellales</taxon>
        <taxon>Kickxellaceae</taxon>
        <taxon>Coemansia</taxon>
    </lineage>
</organism>
<evidence type="ECO:0000256" key="4">
    <source>
        <dbReference type="ARBA" id="ARBA00022980"/>
    </source>
</evidence>
<keyword evidence="5" id="KW-0496">Mitochondrion</keyword>
<dbReference type="EMBL" id="JANBUH010000125">
    <property type="protein sequence ID" value="KAJ2754314.1"/>
    <property type="molecule type" value="Genomic_DNA"/>
</dbReference>
<dbReference type="OrthoDB" id="274828at2759"/>
<evidence type="ECO:0000256" key="6">
    <source>
        <dbReference type="ARBA" id="ARBA00023274"/>
    </source>
</evidence>
<comment type="subcellular location">
    <subcellularLocation>
        <location evidence="1">Mitochondrion</location>
    </subcellularLocation>
</comment>
<dbReference type="Proteomes" id="UP001140011">
    <property type="component" value="Unassembled WGS sequence"/>
</dbReference>
<evidence type="ECO:0000256" key="1">
    <source>
        <dbReference type="ARBA" id="ARBA00004173"/>
    </source>
</evidence>
<dbReference type="AlphaFoldDB" id="A0A9W8H2L4"/>